<dbReference type="GO" id="GO:0003700">
    <property type="term" value="F:DNA-binding transcription factor activity"/>
    <property type="evidence" value="ECO:0007669"/>
    <property type="project" value="InterPro"/>
</dbReference>
<organism evidence="5 6">
    <name type="scientific">Candidatus Buchananbacteria bacterium RIFCSPHIGHO2_02_FULL_56_16</name>
    <dbReference type="NCBI Taxonomy" id="1797542"/>
    <lineage>
        <taxon>Bacteria</taxon>
        <taxon>Candidatus Buchananiibacteriota</taxon>
    </lineage>
</organism>
<sequence>MANRKKMIEEIMATFHAMRNKMHVTLMQSGHRDSITHSQLFVLAIIEKCHDIGIKEISKKLNISSSAATQLVDGLVENGYVVRKADAADRRALQLELSAKGRTHVAELKNKRLEMVTALFDALSDQELETYLRLHKKILSKNDL</sequence>
<dbReference type="Proteomes" id="UP000177310">
    <property type="component" value="Unassembled WGS sequence"/>
</dbReference>
<keyword evidence="2" id="KW-0238">DNA-binding</keyword>
<dbReference type="PRINTS" id="PR00598">
    <property type="entry name" value="HTHMARR"/>
</dbReference>
<evidence type="ECO:0000313" key="5">
    <source>
        <dbReference type="EMBL" id="OGY52048.1"/>
    </source>
</evidence>
<gene>
    <name evidence="5" type="ORF">A3J59_03985</name>
</gene>
<dbReference type="InterPro" id="IPR000835">
    <property type="entry name" value="HTH_MarR-typ"/>
</dbReference>
<feature type="domain" description="HTH marR-type" evidence="4">
    <location>
        <begin position="4"/>
        <end position="140"/>
    </location>
</feature>
<evidence type="ECO:0000256" key="2">
    <source>
        <dbReference type="ARBA" id="ARBA00023125"/>
    </source>
</evidence>
<reference evidence="5 6" key="1">
    <citation type="journal article" date="2016" name="Nat. Commun.">
        <title>Thousands of microbial genomes shed light on interconnected biogeochemical processes in an aquifer system.</title>
        <authorList>
            <person name="Anantharaman K."/>
            <person name="Brown C.T."/>
            <person name="Hug L.A."/>
            <person name="Sharon I."/>
            <person name="Castelle C.J."/>
            <person name="Probst A.J."/>
            <person name="Thomas B.C."/>
            <person name="Singh A."/>
            <person name="Wilkins M.J."/>
            <person name="Karaoz U."/>
            <person name="Brodie E.L."/>
            <person name="Williams K.H."/>
            <person name="Hubbard S.S."/>
            <person name="Banfield J.F."/>
        </authorList>
    </citation>
    <scope>NUCLEOTIDE SEQUENCE [LARGE SCALE GENOMIC DNA]</scope>
</reference>
<evidence type="ECO:0000256" key="1">
    <source>
        <dbReference type="ARBA" id="ARBA00023015"/>
    </source>
</evidence>
<dbReference type="PANTHER" id="PTHR42756:SF1">
    <property type="entry name" value="TRANSCRIPTIONAL REPRESSOR OF EMRAB OPERON"/>
    <property type="match status" value="1"/>
</dbReference>
<keyword evidence="1" id="KW-0805">Transcription regulation</keyword>
<evidence type="ECO:0000313" key="6">
    <source>
        <dbReference type="Proteomes" id="UP000177310"/>
    </source>
</evidence>
<dbReference type="InterPro" id="IPR036388">
    <property type="entry name" value="WH-like_DNA-bd_sf"/>
</dbReference>
<dbReference type="AlphaFoldDB" id="A0A1G1YI80"/>
<dbReference type="STRING" id="1797542.A3J59_03985"/>
<evidence type="ECO:0000259" key="4">
    <source>
        <dbReference type="PROSITE" id="PS50995"/>
    </source>
</evidence>
<protein>
    <recommendedName>
        <fullName evidence="4">HTH marR-type domain-containing protein</fullName>
    </recommendedName>
</protein>
<dbReference type="Gene3D" id="1.10.10.10">
    <property type="entry name" value="Winged helix-like DNA-binding domain superfamily/Winged helix DNA-binding domain"/>
    <property type="match status" value="1"/>
</dbReference>
<name>A0A1G1YI80_9BACT</name>
<dbReference type="PROSITE" id="PS50995">
    <property type="entry name" value="HTH_MARR_2"/>
    <property type="match status" value="1"/>
</dbReference>
<dbReference type="SMART" id="SM00347">
    <property type="entry name" value="HTH_MARR"/>
    <property type="match status" value="1"/>
</dbReference>
<accession>A0A1G1YI80</accession>
<dbReference type="SUPFAM" id="SSF46785">
    <property type="entry name" value="Winged helix' DNA-binding domain"/>
    <property type="match status" value="1"/>
</dbReference>
<proteinExistence type="predicted"/>
<dbReference type="Pfam" id="PF01047">
    <property type="entry name" value="MarR"/>
    <property type="match status" value="1"/>
</dbReference>
<dbReference type="EMBL" id="MHIL01000010">
    <property type="protein sequence ID" value="OGY52048.1"/>
    <property type="molecule type" value="Genomic_DNA"/>
</dbReference>
<comment type="caution">
    <text evidence="5">The sequence shown here is derived from an EMBL/GenBank/DDBJ whole genome shotgun (WGS) entry which is preliminary data.</text>
</comment>
<dbReference type="InterPro" id="IPR036390">
    <property type="entry name" value="WH_DNA-bd_sf"/>
</dbReference>
<dbReference type="PANTHER" id="PTHR42756">
    <property type="entry name" value="TRANSCRIPTIONAL REGULATOR, MARR"/>
    <property type="match status" value="1"/>
</dbReference>
<dbReference type="GO" id="GO:0003677">
    <property type="term" value="F:DNA binding"/>
    <property type="evidence" value="ECO:0007669"/>
    <property type="project" value="UniProtKB-KW"/>
</dbReference>
<evidence type="ECO:0000256" key="3">
    <source>
        <dbReference type="ARBA" id="ARBA00023163"/>
    </source>
</evidence>
<keyword evidence="3" id="KW-0804">Transcription</keyword>